<keyword evidence="3" id="KW-1185">Reference proteome</keyword>
<evidence type="ECO:0000259" key="1">
    <source>
        <dbReference type="PROSITE" id="PS51677"/>
    </source>
</evidence>
<keyword evidence="2" id="KW-0378">Hydrolase</keyword>
<dbReference type="PROSITE" id="PS51677">
    <property type="entry name" value="NODB"/>
    <property type="match status" value="1"/>
</dbReference>
<dbReference type="EC" id="3.5.1.-" evidence="2"/>
<dbReference type="GO" id="GO:0016787">
    <property type="term" value="F:hydrolase activity"/>
    <property type="evidence" value="ECO:0007669"/>
    <property type="project" value="UniProtKB-KW"/>
</dbReference>
<name>A0ABS4SC15_9BACI</name>
<sequence length="264" mass="30465">MRKVSVITSLFIFLAFSIGVQPYEASSGYGWGYKKNKDQKIPDVGKYKEILDKYGAFYADFSGDKNIYLTFDNGYEQGHTEKVLDILKEENVPATFFVTGQYVKSEPDLVKRMADENHIIGNHSYHHPDFTTISKASIKKELDTLEKAVAEVSSQKQMQYMRPPKGMFSEKTLKWSKELGYTHIFWSIAFIDWETDNQKGWKYAYDQIMEQIHPGAIILLHAVSGDNAEALSYLIKDLREQGYQFKSLDNLIINDHIPEEIYNL</sequence>
<feature type="domain" description="NodB homology" evidence="1">
    <location>
        <begin position="65"/>
        <end position="246"/>
    </location>
</feature>
<evidence type="ECO:0000313" key="3">
    <source>
        <dbReference type="Proteomes" id="UP001519294"/>
    </source>
</evidence>
<dbReference type="PANTHER" id="PTHR10587">
    <property type="entry name" value="GLYCOSYL TRANSFERASE-RELATED"/>
    <property type="match status" value="1"/>
</dbReference>
<evidence type="ECO:0000313" key="2">
    <source>
        <dbReference type="EMBL" id="MBP2259053.1"/>
    </source>
</evidence>
<dbReference type="CDD" id="cd10948">
    <property type="entry name" value="CE4_BsPdaA_like"/>
    <property type="match status" value="1"/>
</dbReference>
<comment type="caution">
    <text evidence="2">The sequence shown here is derived from an EMBL/GenBank/DDBJ whole genome shotgun (WGS) entry which is preliminary data.</text>
</comment>
<dbReference type="Pfam" id="PF01522">
    <property type="entry name" value="Polysacc_deac_1"/>
    <property type="match status" value="1"/>
</dbReference>
<dbReference type="InterPro" id="IPR011330">
    <property type="entry name" value="Glyco_hydro/deAcase_b/a-brl"/>
</dbReference>
<organism evidence="2 3">
    <name type="scientific">Virgibacillus alimentarius</name>
    <dbReference type="NCBI Taxonomy" id="698769"/>
    <lineage>
        <taxon>Bacteria</taxon>
        <taxon>Bacillati</taxon>
        <taxon>Bacillota</taxon>
        <taxon>Bacilli</taxon>
        <taxon>Bacillales</taxon>
        <taxon>Bacillaceae</taxon>
        <taxon>Virgibacillus</taxon>
    </lineage>
</organism>
<dbReference type="SUPFAM" id="SSF88713">
    <property type="entry name" value="Glycoside hydrolase/deacetylase"/>
    <property type="match status" value="1"/>
</dbReference>
<accession>A0ABS4SC15</accession>
<proteinExistence type="predicted"/>
<dbReference type="RefSeq" id="WP_029270238.1">
    <property type="nucleotide sequence ID" value="NZ_JAGIKX010000049.1"/>
</dbReference>
<dbReference type="EMBL" id="JAGIKX010000049">
    <property type="protein sequence ID" value="MBP2259053.1"/>
    <property type="molecule type" value="Genomic_DNA"/>
</dbReference>
<reference evidence="2 3" key="1">
    <citation type="submission" date="2021-03" db="EMBL/GenBank/DDBJ databases">
        <title>Genomic Encyclopedia of Type Strains, Phase IV (KMG-IV): sequencing the most valuable type-strain genomes for metagenomic binning, comparative biology and taxonomic classification.</title>
        <authorList>
            <person name="Goeker M."/>
        </authorList>
    </citation>
    <scope>NUCLEOTIDE SEQUENCE [LARGE SCALE GENOMIC DNA]</scope>
    <source>
        <strain evidence="2 3">DSM 25790</strain>
    </source>
</reference>
<dbReference type="InterPro" id="IPR002509">
    <property type="entry name" value="NODB_dom"/>
</dbReference>
<dbReference type="InterPro" id="IPR050248">
    <property type="entry name" value="Polysacc_deacetylase_ArnD"/>
</dbReference>
<protein>
    <submittedName>
        <fullName evidence="2">Peptidoglycan-N-acetylmuramic acid deacetylase</fullName>
        <ecNumber evidence="2">3.5.1.-</ecNumber>
    </submittedName>
</protein>
<gene>
    <name evidence="2" type="ORF">J2Z81_003044</name>
</gene>
<dbReference type="NCBIfam" id="TIGR02884">
    <property type="entry name" value="spore_pdaA"/>
    <property type="match status" value="1"/>
</dbReference>
<dbReference type="PANTHER" id="PTHR10587:SF78">
    <property type="entry name" value="PEPTIDOGLYCAN-N-ACETYLMURAMIC ACID DEACETYLASE PDAA"/>
    <property type="match status" value="1"/>
</dbReference>
<dbReference type="Gene3D" id="3.20.20.370">
    <property type="entry name" value="Glycoside hydrolase/deacetylase"/>
    <property type="match status" value="1"/>
</dbReference>
<dbReference type="Proteomes" id="UP001519294">
    <property type="component" value="Unassembled WGS sequence"/>
</dbReference>
<dbReference type="InterPro" id="IPR014235">
    <property type="entry name" value="Spore_PdaA"/>
</dbReference>